<feature type="compositionally biased region" description="Polar residues" evidence="1">
    <location>
        <begin position="13"/>
        <end position="28"/>
    </location>
</feature>
<feature type="compositionally biased region" description="Basic and acidic residues" evidence="1">
    <location>
        <begin position="1"/>
        <end position="11"/>
    </location>
</feature>
<sequence>MSSPSTKEKPSDLNPNLTSIARSTNPSRRISDGPAREPLGRHKHRNDPNPPDSFLVLGRLGNSLACDKAGGQLVVGEACTSLWAPLGSCGSSRCYPATATAVATAVGQGELLQAGLRGHGIAIRDEESLGATGELFDIELEGTGVLGQV</sequence>
<protein>
    <submittedName>
        <fullName evidence="2">Uncharacterized protein</fullName>
    </submittedName>
</protein>
<organism evidence="2">
    <name type="scientific">Pyricularia oryzae (strain Y34)</name>
    <name type="common">Rice blast fungus</name>
    <name type="synonym">Magnaporthe oryzae</name>
    <dbReference type="NCBI Taxonomy" id="1143189"/>
    <lineage>
        <taxon>Eukaryota</taxon>
        <taxon>Fungi</taxon>
        <taxon>Dikarya</taxon>
        <taxon>Ascomycota</taxon>
        <taxon>Pezizomycotina</taxon>
        <taxon>Sordariomycetes</taxon>
        <taxon>Sordariomycetidae</taxon>
        <taxon>Magnaporthales</taxon>
        <taxon>Pyriculariaceae</taxon>
        <taxon>Pyricularia</taxon>
    </lineage>
</organism>
<name>A0AA97NT58_PYRO3</name>
<reference evidence="2" key="1">
    <citation type="journal article" date="2012" name="PLoS Genet.">
        <title>Comparative analysis of the genomes of two field isolates of the rice blast fungus Magnaporthe oryzae.</title>
        <authorList>
            <person name="Xue M."/>
            <person name="Yang J."/>
            <person name="Li Z."/>
            <person name="Hu S."/>
            <person name="Yao N."/>
            <person name="Dean R.A."/>
            <person name="Zhao W."/>
            <person name="Shen M."/>
            <person name="Zhang H."/>
            <person name="Li C."/>
            <person name="Liu L."/>
            <person name="Cao L."/>
            <person name="Xu X."/>
            <person name="Xing Y."/>
            <person name="Hsiang T."/>
            <person name="Zhang Z."/>
            <person name="Xu J.R."/>
            <person name="Peng Y.L."/>
        </authorList>
    </citation>
    <scope>NUCLEOTIDE SEQUENCE</scope>
    <source>
        <strain evidence="2">Y34</strain>
    </source>
</reference>
<feature type="compositionally biased region" description="Basic and acidic residues" evidence="1">
    <location>
        <begin position="29"/>
        <end position="40"/>
    </location>
</feature>
<proteinExistence type="predicted"/>
<evidence type="ECO:0000313" key="2">
    <source>
        <dbReference type="EMBL" id="ELQ35934.1"/>
    </source>
</evidence>
<feature type="region of interest" description="Disordered" evidence="1">
    <location>
        <begin position="1"/>
        <end position="53"/>
    </location>
</feature>
<dbReference type="EMBL" id="JH793421">
    <property type="protein sequence ID" value="ELQ35934.1"/>
    <property type="molecule type" value="Genomic_DNA"/>
</dbReference>
<dbReference type="Proteomes" id="UP000011086">
    <property type="component" value="Unassembled WGS sequence"/>
</dbReference>
<evidence type="ECO:0000256" key="1">
    <source>
        <dbReference type="SAM" id="MobiDB-lite"/>
    </source>
</evidence>
<dbReference type="AlphaFoldDB" id="A0AA97NT58"/>
<accession>A0AA97NT58</accession>
<gene>
    <name evidence="2" type="ORF">OOU_Y34scaffold00679g17</name>
</gene>